<evidence type="ECO:0000313" key="2">
    <source>
        <dbReference type="Proteomes" id="UP001383192"/>
    </source>
</evidence>
<proteinExistence type="predicted"/>
<dbReference type="SUPFAM" id="SSF69065">
    <property type="entry name" value="RNase III domain-like"/>
    <property type="match status" value="1"/>
</dbReference>
<evidence type="ECO:0008006" key="3">
    <source>
        <dbReference type="Google" id="ProtNLM"/>
    </source>
</evidence>
<reference evidence="1 2" key="1">
    <citation type="submission" date="2024-01" db="EMBL/GenBank/DDBJ databases">
        <title>A draft genome for a cacao thread blight-causing isolate of Paramarasmius palmivorus.</title>
        <authorList>
            <person name="Baruah I.K."/>
            <person name="Bukari Y."/>
            <person name="Amoako-Attah I."/>
            <person name="Meinhardt L.W."/>
            <person name="Bailey B.A."/>
            <person name="Cohen S.P."/>
        </authorList>
    </citation>
    <scope>NUCLEOTIDE SEQUENCE [LARGE SCALE GENOMIC DNA]</scope>
    <source>
        <strain evidence="1 2">GH-12</strain>
    </source>
</reference>
<protein>
    <recommendedName>
        <fullName evidence="3">RNase III domain-containing protein</fullName>
    </recommendedName>
</protein>
<dbReference type="GO" id="GO:0004525">
    <property type="term" value="F:ribonuclease III activity"/>
    <property type="evidence" value="ECO:0007669"/>
    <property type="project" value="InterPro"/>
</dbReference>
<dbReference type="Proteomes" id="UP001383192">
    <property type="component" value="Unassembled WGS sequence"/>
</dbReference>
<evidence type="ECO:0000313" key="1">
    <source>
        <dbReference type="EMBL" id="KAK7037517.1"/>
    </source>
</evidence>
<dbReference type="AlphaFoldDB" id="A0AAW0CHC0"/>
<dbReference type="InterPro" id="IPR036389">
    <property type="entry name" value="RNase_III_sf"/>
</dbReference>
<accession>A0AAW0CHC0</accession>
<keyword evidence="2" id="KW-1185">Reference proteome</keyword>
<comment type="caution">
    <text evidence="1">The sequence shown here is derived from an EMBL/GenBank/DDBJ whole genome shotgun (WGS) entry which is preliminary data.</text>
</comment>
<name>A0AAW0CHC0_9AGAR</name>
<dbReference type="EMBL" id="JAYKXP010000046">
    <property type="protein sequence ID" value="KAK7037517.1"/>
    <property type="molecule type" value="Genomic_DNA"/>
</dbReference>
<dbReference type="GO" id="GO:0006396">
    <property type="term" value="P:RNA processing"/>
    <property type="evidence" value="ECO:0007669"/>
    <property type="project" value="InterPro"/>
</dbReference>
<organism evidence="1 2">
    <name type="scientific">Paramarasmius palmivorus</name>
    <dbReference type="NCBI Taxonomy" id="297713"/>
    <lineage>
        <taxon>Eukaryota</taxon>
        <taxon>Fungi</taxon>
        <taxon>Dikarya</taxon>
        <taxon>Basidiomycota</taxon>
        <taxon>Agaricomycotina</taxon>
        <taxon>Agaricomycetes</taxon>
        <taxon>Agaricomycetidae</taxon>
        <taxon>Agaricales</taxon>
        <taxon>Marasmiineae</taxon>
        <taxon>Marasmiaceae</taxon>
        <taxon>Paramarasmius</taxon>
    </lineage>
</organism>
<gene>
    <name evidence="1" type="ORF">VNI00_011009</name>
</gene>
<sequence>MSRVLPMTLVAGYEILTSVSLFLADEIAEKLNLQPITRVASHFHLYRLLAAMRTVTSFASRRRALHIGRPLDLTKRNGIKHSFRESFLLRPTAMHEGLEEHEPKSILIRRAVQREVNKAISELDEVVPPELTSGAQSLFEDCSNYEAWRGLETTGDAMQSMLVMEVVMDCIPNAKVGEMKFIASVVETNETLHHLVAKIRGVDQSLLIGKTGGCALEMIIGMLARGGGVEIARSWYSRYYPSLIRRAFRVYRKLQDAAAGMALKGPSKSIRSRSNGASMFTSQPKWINTAAISPPLQPSPFLPSLQVASTLAMNDITNAIPPYTFNWPPGPFPCGQGADVMTPQPAIAMNQTTNIADAISSHIPHANNVIRGPARIFFSGLAGAGLLPRPEPTLEVRF</sequence>
<dbReference type="Gene3D" id="1.10.1520.10">
    <property type="entry name" value="Ribonuclease III domain"/>
    <property type="match status" value="1"/>
</dbReference>